<feature type="domain" description="TonB-dependent receptor plug" evidence="3">
    <location>
        <begin position="25"/>
        <end position="153"/>
    </location>
</feature>
<comment type="similarity">
    <text evidence="2">Belongs to the TonB-dependent receptor family.</text>
</comment>
<keyword evidence="2" id="KW-0813">Transport</keyword>
<proteinExistence type="inferred from homology"/>
<dbReference type="GO" id="GO:0015344">
    <property type="term" value="F:siderophore uptake transmembrane transporter activity"/>
    <property type="evidence" value="ECO:0007669"/>
    <property type="project" value="TreeGrafter"/>
</dbReference>
<name>A0A015YE42_BACFG</name>
<evidence type="ECO:0000256" key="2">
    <source>
        <dbReference type="PROSITE-ProRule" id="PRU01360"/>
    </source>
</evidence>
<keyword evidence="2" id="KW-0812">Transmembrane</keyword>
<dbReference type="GO" id="GO:0044718">
    <property type="term" value="P:siderophore transmembrane transport"/>
    <property type="evidence" value="ECO:0007669"/>
    <property type="project" value="TreeGrafter"/>
</dbReference>
<gene>
    <name evidence="4" type="ORF">M136_0587</name>
</gene>
<dbReference type="NCBIfam" id="TIGR04057">
    <property type="entry name" value="SusC_RagA_signa"/>
    <property type="match status" value="1"/>
</dbReference>
<dbReference type="InterPro" id="IPR037066">
    <property type="entry name" value="Plug_dom_sf"/>
</dbReference>
<accession>A0A015YE42</accession>
<feature type="non-terminal residue" evidence="4">
    <location>
        <position position="159"/>
    </location>
</feature>
<keyword evidence="2" id="KW-1134">Transmembrane beta strand</keyword>
<keyword evidence="2" id="KW-0472">Membrane</keyword>
<dbReference type="Pfam" id="PF07715">
    <property type="entry name" value="Plug"/>
    <property type="match status" value="1"/>
</dbReference>
<evidence type="ECO:0000259" key="3">
    <source>
        <dbReference type="Pfam" id="PF07715"/>
    </source>
</evidence>
<evidence type="ECO:0000313" key="5">
    <source>
        <dbReference type="Proteomes" id="UP000022082"/>
    </source>
</evidence>
<dbReference type="InterPro" id="IPR023997">
    <property type="entry name" value="TonB-dep_OMP_SusC/RagA_CS"/>
</dbReference>
<dbReference type="PANTHER" id="PTHR30069:SF29">
    <property type="entry name" value="HEMOGLOBIN AND HEMOGLOBIN-HAPTOGLOBIN-BINDING PROTEIN 1-RELATED"/>
    <property type="match status" value="1"/>
</dbReference>
<dbReference type="AlphaFoldDB" id="A0A015YE42"/>
<dbReference type="InterPro" id="IPR012910">
    <property type="entry name" value="Plug_dom"/>
</dbReference>
<dbReference type="PROSITE" id="PS52016">
    <property type="entry name" value="TONB_DEPENDENT_REC_3"/>
    <property type="match status" value="1"/>
</dbReference>
<dbReference type="Proteomes" id="UP000022082">
    <property type="component" value="Unassembled WGS sequence"/>
</dbReference>
<dbReference type="Gene3D" id="2.170.130.10">
    <property type="entry name" value="TonB-dependent receptor, plug domain"/>
    <property type="match status" value="1"/>
</dbReference>
<evidence type="ECO:0000256" key="1">
    <source>
        <dbReference type="ARBA" id="ARBA00022729"/>
    </source>
</evidence>
<dbReference type="SUPFAM" id="SSF56935">
    <property type="entry name" value="Porins"/>
    <property type="match status" value="1"/>
</dbReference>
<protein>
    <submittedName>
        <fullName evidence="4">TonB-dependent Receptor Plug domain protein</fullName>
    </submittedName>
</protein>
<comment type="subcellular location">
    <subcellularLocation>
        <location evidence="2">Cell outer membrane</location>
        <topology evidence="2">Multi-pass membrane protein</topology>
    </subcellularLocation>
</comment>
<comment type="caution">
    <text evidence="4">The sequence shown here is derived from an EMBL/GenBank/DDBJ whole genome shotgun (WGS) entry which is preliminary data.</text>
</comment>
<keyword evidence="4" id="KW-0675">Receptor</keyword>
<dbReference type="PANTHER" id="PTHR30069">
    <property type="entry name" value="TONB-DEPENDENT OUTER MEMBRANE RECEPTOR"/>
    <property type="match status" value="1"/>
</dbReference>
<dbReference type="FunFam" id="2.170.130.10:FF:000008">
    <property type="entry name" value="SusC/RagA family TonB-linked outer membrane protein"/>
    <property type="match status" value="1"/>
</dbReference>
<dbReference type="InterPro" id="IPR039426">
    <property type="entry name" value="TonB-dep_rcpt-like"/>
</dbReference>
<reference evidence="4 5" key="1">
    <citation type="submission" date="2014-02" db="EMBL/GenBank/DDBJ databases">
        <authorList>
            <person name="Sears C."/>
            <person name="Carroll K."/>
            <person name="Sack B.R."/>
            <person name="Qadri F."/>
            <person name="Myers L.L."/>
            <person name="Chung G.-T."/>
            <person name="Escheverria P."/>
            <person name="Fraser C.M."/>
            <person name="Sadzewicz L."/>
            <person name="Shefchek K.A."/>
            <person name="Tallon L."/>
            <person name="Das S.P."/>
            <person name="Daugherty S."/>
            <person name="Mongodin E.F."/>
        </authorList>
    </citation>
    <scope>NUCLEOTIDE SEQUENCE [LARGE SCALE GENOMIC DNA]</scope>
    <source>
        <strain evidence="4 5">S36L11</strain>
    </source>
</reference>
<keyword evidence="1" id="KW-0732">Signal</keyword>
<dbReference type="GO" id="GO:0009279">
    <property type="term" value="C:cell outer membrane"/>
    <property type="evidence" value="ECO:0007669"/>
    <property type="project" value="UniProtKB-SubCell"/>
</dbReference>
<organism evidence="4 5">
    <name type="scientific">Bacteroides fragilis str. S36L11</name>
    <dbReference type="NCBI Taxonomy" id="1339327"/>
    <lineage>
        <taxon>Bacteria</taxon>
        <taxon>Pseudomonadati</taxon>
        <taxon>Bacteroidota</taxon>
        <taxon>Bacteroidia</taxon>
        <taxon>Bacteroidales</taxon>
        <taxon>Bacteroidaceae</taxon>
        <taxon>Bacteroides</taxon>
    </lineage>
</organism>
<dbReference type="EMBL" id="JGDJ01000145">
    <property type="protein sequence ID" value="EXZ30187.1"/>
    <property type="molecule type" value="Genomic_DNA"/>
</dbReference>
<evidence type="ECO:0000313" key="4">
    <source>
        <dbReference type="EMBL" id="EXZ30187.1"/>
    </source>
</evidence>
<sequence>MKIILKPDTEVLDEVVVTGYGTFKKSTFTGAASTMATEKLQDIPTMAIEDKLAGSIPGVQISSFSGAPGATTSVRIRGMGSMNAGNDPLYVIDGTPVQSGNISAFNTPNTGEGYNSTGTNVLATLNSNDIESITVIKDAAAASLYGSRAANGVIVITTK</sequence>
<keyword evidence="2" id="KW-0998">Cell outer membrane</keyword>